<name>A0A7L7KR32_9MOLU</name>
<feature type="domain" description="AAA" evidence="2">
    <location>
        <begin position="3"/>
        <end position="173"/>
    </location>
</feature>
<organism evidence="3 4">
    <name type="scientific">Candidatus Xianfuyuplasma coldseepsis</name>
    <dbReference type="NCBI Taxonomy" id="2782163"/>
    <lineage>
        <taxon>Bacteria</taxon>
        <taxon>Bacillati</taxon>
        <taxon>Mycoplasmatota</taxon>
        <taxon>Mollicutes</taxon>
        <taxon>Candidatus Izemoplasmatales</taxon>
        <taxon>Candidatus Izemoplasmataceae</taxon>
        <taxon>Candidatus Xianfuyuplasma</taxon>
    </lineage>
</organism>
<protein>
    <submittedName>
        <fullName evidence="3">ParA family protein</fullName>
    </submittedName>
</protein>
<dbReference type="PANTHER" id="PTHR13696:SF52">
    <property type="entry name" value="PARA FAMILY PROTEIN CT_582"/>
    <property type="match status" value="1"/>
</dbReference>
<sequence>MGKILSISNQKGGVGKTTTSVNLASSLSYLGKSVLLVDVDHQANATTYMGINRANLDFSVADIFMERLSIHDVIVKVPSVDVDIIPARYELGHIESHLISHDNKDFILANALEEVRDNYDYIIIDCPPSLGIVTINALTASDSVLIPVQCEFLALDGLTQLLNTIRVIQNKQKYNHKTLTIEGVLLTMLDTRSNIGYEVINEVRTYFKEKVFKTIIPRNVKCSVAPSHGLPVTEFSPRSKGSISYQNLAKEMVAMNERF</sequence>
<dbReference type="Pfam" id="PF13614">
    <property type="entry name" value="AAA_31"/>
    <property type="match status" value="1"/>
</dbReference>
<dbReference type="Proteomes" id="UP000514720">
    <property type="component" value="Chromosome"/>
</dbReference>
<comment type="similarity">
    <text evidence="1">Belongs to the ParA family.</text>
</comment>
<dbReference type="RefSeq" id="WP_258878661.1">
    <property type="nucleotide sequence ID" value="NZ_CP048914.1"/>
</dbReference>
<dbReference type="CDD" id="cd02042">
    <property type="entry name" value="ParAB_family"/>
    <property type="match status" value="1"/>
</dbReference>
<dbReference type="AlphaFoldDB" id="A0A7L7KR32"/>
<reference evidence="3 4" key="1">
    <citation type="submission" date="2020-02" db="EMBL/GenBank/DDBJ databases">
        <authorList>
            <person name="Zheng R.K."/>
            <person name="Sun C.M."/>
        </authorList>
    </citation>
    <scope>NUCLEOTIDE SEQUENCE [LARGE SCALE GENOMIC DNA]</scope>
    <source>
        <strain evidence="4">zrk13</strain>
    </source>
</reference>
<evidence type="ECO:0000313" key="3">
    <source>
        <dbReference type="EMBL" id="QMS85035.1"/>
    </source>
</evidence>
<dbReference type="PIRSF" id="PIRSF009320">
    <property type="entry name" value="Nuc_binding_HP_1000"/>
    <property type="match status" value="1"/>
</dbReference>
<dbReference type="KEGG" id="xcl:G4Z02_04455"/>
<dbReference type="SUPFAM" id="SSF52540">
    <property type="entry name" value="P-loop containing nucleoside triphosphate hydrolases"/>
    <property type="match status" value="1"/>
</dbReference>
<dbReference type="InterPro" id="IPR025669">
    <property type="entry name" value="AAA_dom"/>
</dbReference>
<evidence type="ECO:0000256" key="1">
    <source>
        <dbReference type="ARBA" id="ARBA00006976"/>
    </source>
</evidence>
<proteinExistence type="inferred from homology"/>
<dbReference type="PANTHER" id="PTHR13696">
    <property type="entry name" value="P-LOOP CONTAINING NUCLEOSIDE TRIPHOSPHATE HYDROLASE"/>
    <property type="match status" value="1"/>
</dbReference>
<dbReference type="Gene3D" id="3.40.50.300">
    <property type="entry name" value="P-loop containing nucleotide triphosphate hydrolases"/>
    <property type="match status" value="1"/>
</dbReference>
<evidence type="ECO:0000313" key="4">
    <source>
        <dbReference type="Proteomes" id="UP000514720"/>
    </source>
</evidence>
<dbReference type="InterPro" id="IPR050678">
    <property type="entry name" value="DNA_Partitioning_ATPase"/>
</dbReference>
<gene>
    <name evidence="3" type="ORF">G4Z02_04455</name>
</gene>
<dbReference type="InterPro" id="IPR027417">
    <property type="entry name" value="P-loop_NTPase"/>
</dbReference>
<keyword evidence="4" id="KW-1185">Reference proteome</keyword>
<dbReference type="EMBL" id="CP048914">
    <property type="protein sequence ID" value="QMS85035.1"/>
    <property type="molecule type" value="Genomic_DNA"/>
</dbReference>
<evidence type="ECO:0000259" key="2">
    <source>
        <dbReference type="Pfam" id="PF13614"/>
    </source>
</evidence>
<accession>A0A7L7KR32</accession>
<dbReference type="FunFam" id="3.40.50.300:FF:000285">
    <property type="entry name" value="Sporulation initiation inhibitor Soj"/>
    <property type="match status" value="1"/>
</dbReference>